<protein>
    <submittedName>
        <fullName evidence="2">Replisome organizer</fullName>
    </submittedName>
</protein>
<evidence type="ECO:0000313" key="2">
    <source>
        <dbReference type="EMBL" id="DAE11539.1"/>
    </source>
</evidence>
<name>A0A8S5PYG4_9CAUD</name>
<evidence type="ECO:0000256" key="1">
    <source>
        <dbReference type="SAM" id="MobiDB-lite"/>
    </source>
</evidence>
<dbReference type="EMBL" id="BK015534">
    <property type="protein sequence ID" value="DAE11539.1"/>
    <property type="molecule type" value="Genomic_DNA"/>
</dbReference>
<sequence length="236" mass="27744">MLESGYIKLYRSLLNWEWYDDINTKTVFLHLLLTVNIAKRQWHGITVPCGGRVSSYAVLAKETRLTERQVRTAISHLETTGELTRYKYPNFTVFAINNYDKYQLLTDETTGQRQGDDKAATGQRQQNKKIEEDKEDIYLSILDAESQNFPPTLEEIRLFAEQEKIRIDVQKFYDYYTERDWKTKNGNFIRNWKKTLQYWGKTEGTPHKGKKQQQETPVSENAEAYASLILNLDEPI</sequence>
<reference evidence="2" key="1">
    <citation type="journal article" date="2021" name="Proc. Natl. Acad. Sci. U.S.A.">
        <title>A Catalog of Tens of Thousands of Viruses from Human Metagenomes Reveals Hidden Associations with Chronic Diseases.</title>
        <authorList>
            <person name="Tisza M.J."/>
            <person name="Buck C.B."/>
        </authorList>
    </citation>
    <scope>NUCLEOTIDE SEQUENCE</scope>
    <source>
        <strain evidence="2">Ct4tH12</strain>
    </source>
</reference>
<proteinExistence type="predicted"/>
<feature type="region of interest" description="Disordered" evidence="1">
    <location>
        <begin position="110"/>
        <end position="129"/>
    </location>
</feature>
<organism evidence="2">
    <name type="scientific">Myoviridae sp. ct4tH12</name>
    <dbReference type="NCBI Taxonomy" id="2825031"/>
    <lineage>
        <taxon>Viruses</taxon>
        <taxon>Duplodnaviria</taxon>
        <taxon>Heunggongvirae</taxon>
        <taxon>Uroviricota</taxon>
        <taxon>Caudoviricetes</taxon>
    </lineage>
</organism>
<accession>A0A8S5PYG4</accession>